<dbReference type="Proteomes" id="UP000070258">
    <property type="component" value="Unassembled WGS sequence"/>
</dbReference>
<dbReference type="Pfam" id="PF06271">
    <property type="entry name" value="RDD"/>
    <property type="match status" value="1"/>
</dbReference>
<evidence type="ECO:0000256" key="3">
    <source>
        <dbReference type="ARBA" id="ARBA00022989"/>
    </source>
</evidence>
<dbReference type="RefSeq" id="WP_068569249.1">
    <property type="nucleotide sequence ID" value="NZ_LSRE01000044.1"/>
</dbReference>
<evidence type="ECO:0000256" key="1">
    <source>
        <dbReference type="ARBA" id="ARBA00004141"/>
    </source>
</evidence>
<feature type="transmembrane region" description="Helical" evidence="5">
    <location>
        <begin position="120"/>
        <end position="139"/>
    </location>
</feature>
<comment type="caution">
    <text evidence="8">The sequence shown here is derived from an EMBL/GenBank/DDBJ whole genome shotgun (WGS) entry which is preliminary data.</text>
</comment>
<reference evidence="7 10" key="2">
    <citation type="submission" date="2016-02" db="EMBL/GenBank/DDBJ databases">
        <authorList>
            <person name="Teng J.L."/>
            <person name="Tang Y."/>
            <person name="Huang Y."/>
            <person name="Guo F."/>
            <person name="Wei W."/>
            <person name="Chen J.H."/>
            <person name="Wong S.Y."/>
            <person name="Lau S.K."/>
            <person name="Woo P.C."/>
        </authorList>
    </citation>
    <scope>NUCLEOTIDE SEQUENCE [LARGE SCALE GENOMIC DNA]</scope>
    <source>
        <strain evidence="7 10">JCM 13375</strain>
    </source>
</reference>
<reference evidence="9" key="1">
    <citation type="submission" date="2016-02" db="EMBL/GenBank/DDBJ databases">
        <authorList>
            <person name="Wen L."/>
            <person name="He K."/>
            <person name="Yang H."/>
        </authorList>
    </citation>
    <scope>NUCLEOTIDE SEQUENCE [LARGE SCALE GENOMIC DNA]</scope>
    <source>
        <strain evidence="9">JCM 15929</strain>
    </source>
</reference>
<feature type="transmembrane region" description="Helical" evidence="5">
    <location>
        <begin position="79"/>
        <end position="99"/>
    </location>
</feature>
<evidence type="ECO:0000313" key="8">
    <source>
        <dbReference type="EMBL" id="KXP14637.1"/>
    </source>
</evidence>
<keyword evidence="3 5" id="KW-1133">Transmembrane helix</keyword>
<dbReference type="InterPro" id="IPR016795">
    <property type="entry name" value="UCP021697"/>
</dbReference>
<gene>
    <name evidence="8" type="ORF">AXK60_01730</name>
    <name evidence="7" type="ORF">AXK61_06000</name>
</gene>
<evidence type="ECO:0000256" key="2">
    <source>
        <dbReference type="ARBA" id="ARBA00022692"/>
    </source>
</evidence>
<feature type="transmembrane region" description="Helical" evidence="5">
    <location>
        <begin position="46"/>
        <end position="67"/>
    </location>
</feature>
<organism evidence="8 9">
    <name type="scientific">Tsukamurella pseudospumae</name>
    <dbReference type="NCBI Taxonomy" id="239498"/>
    <lineage>
        <taxon>Bacteria</taxon>
        <taxon>Bacillati</taxon>
        <taxon>Actinomycetota</taxon>
        <taxon>Actinomycetes</taxon>
        <taxon>Mycobacteriales</taxon>
        <taxon>Tsukamurellaceae</taxon>
        <taxon>Tsukamurella</taxon>
    </lineage>
</organism>
<reference evidence="8" key="3">
    <citation type="submission" date="2016-02" db="EMBL/GenBank/DDBJ databases">
        <authorList>
            <person name="Teng J.L."/>
            <person name="Yang Y."/>
            <person name="Huang Y."/>
            <person name="Guo F."/>
            <person name="Wei W."/>
            <person name="Chen J.H."/>
            <person name="Wong S.Y."/>
            <person name="Lau S.K."/>
            <person name="Woo P.C."/>
        </authorList>
    </citation>
    <scope>NUCLEOTIDE SEQUENCE</scope>
    <source>
        <strain evidence="8">JCM 15929</strain>
    </source>
</reference>
<keyword evidence="10" id="KW-1185">Reference proteome</keyword>
<dbReference type="PIRSF" id="PIRSF021697">
    <property type="entry name" value="UCP021697"/>
    <property type="match status" value="1"/>
</dbReference>
<sequence length="160" mass="16959">MRRETGSWLSGASAALPEGAHGDYRGQQLGLPRDGAGSVAGAGRRVLGLFLDWVPSALIAVAVVGPSKVFAGEPTSYDTLALGIWFVVGVLSVTLFGFTPGQYFAGLRVARIENPQMRVGIVRALARNLLILFIVPPLIQDVDGRGMQDRATGTVVVRSR</sequence>
<dbReference type="STRING" id="239498.AXK60_01730"/>
<evidence type="ECO:0000256" key="5">
    <source>
        <dbReference type="SAM" id="Phobius"/>
    </source>
</evidence>
<dbReference type="InterPro" id="IPR010432">
    <property type="entry name" value="RDD"/>
</dbReference>
<name>A0A138AVZ2_9ACTN</name>
<evidence type="ECO:0000313" key="9">
    <source>
        <dbReference type="Proteomes" id="UP000070258"/>
    </source>
</evidence>
<accession>A0A138AVZ2</accession>
<feature type="domain" description="RDD" evidence="6">
    <location>
        <begin position="39"/>
        <end position="133"/>
    </location>
</feature>
<keyword evidence="4 5" id="KW-0472">Membrane</keyword>
<evidence type="ECO:0000259" key="6">
    <source>
        <dbReference type="Pfam" id="PF06271"/>
    </source>
</evidence>
<dbReference type="GO" id="GO:0016020">
    <property type="term" value="C:membrane"/>
    <property type="evidence" value="ECO:0007669"/>
    <property type="project" value="UniProtKB-SubCell"/>
</dbReference>
<evidence type="ECO:0000313" key="10">
    <source>
        <dbReference type="Proteomes" id="UP000070409"/>
    </source>
</evidence>
<dbReference type="OrthoDB" id="5187110at2"/>
<dbReference type="AlphaFoldDB" id="A0A138AVZ2"/>
<comment type="subcellular location">
    <subcellularLocation>
        <location evidence="1">Membrane</location>
        <topology evidence="1">Multi-pass membrane protein</topology>
    </subcellularLocation>
</comment>
<keyword evidence="2 5" id="KW-0812">Transmembrane</keyword>
<evidence type="ECO:0000256" key="4">
    <source>
        <dbReference type="ARBA" id="ARBA00023136"/>
    </source>
</evidence>
<dbReference type="EMBL" id="LSRE01000044">
    <property type="protein sequence ID" value="KXO91124.1"/>
    <property type="molecule type" value="Genomic_DNA"/>
</dbReference>
<proteinExistence type="predicted"/>
<dbReference type="EMBL" id="LSRF01000001">
    <property type="protein sequence ID" value="KXP14637.1"/>
    <property type="molecule type" value="Genomic_DNA"/>
</dbReference>
<protein>
    <recommendedName>
        <fullName evidence="6">RDD domain-containing protein</fullName>
    </recommendedName>
</protein>
<dbReference type="Proteomes" id="UP000070409">
    <property type="component" value="Unassembled WGS sequence"/>
</dbReference>
<evidence type="ECO:0000313" key="7">
    <source>
        <dbReference type="EMBL" id="KXO91124.1"/>
    </source>
</evidence>